<feature type="transmembrane region" description="Helical" evidence="1">
    <location>
        <begin position="103"/>
        <end position="125"/>
    </location>
</feature>
<evidence type="ECO:0000313" key="2">
    <source>
        <dbReference type="EMBL" id="QIP12024.1"/>
    </source>
</evidence>
<feature type="transmembrane region" description="Helical" evidence="1">
    <location>
        <begin position="38"/>
        <end position="57"/>
    </location>
</feature>
<dbReference type="KEGG" id="spib:G8759_04940"/>
<name>A0A6G9AI59_9BACT</name>
<feature type="transmembrane region" description="Helical" evidence="1">
    <location>
        <begin position="366"/>
        <end position="384"/>
    </location>
</feature>
<keyword evidence="3" id="KW-1185">Reference proteome</keyword>
<feature type="transmembrane region" description="Helical" evidence="1">
    <location>
        <begin position="6"/>
        <end position="26"/>
    </location>
</feature>
<feature type="transmembrane region" description="Helical" evidence="1">
    <location>
        <begin position="390"/>
        <end position="408"/>
    </location>
</feature>
<feature type="transmembrane region" description="Helical" evidence="1">
    <location>
        <begin position="223"/>
        <end position="245"/>
    </location>
</feature>
<dbReference type="Proteomes" id="UP000501802">
    <property type="component" value="Chromosome"/>
</dbReference>
<evidence type="ECO:0008006" key="4">
    <source>
        <dbReference type="Google" id="ProtNLM"/>
    </source>
</evidence>
<dbReference type="EMBL" id="CP050063">
    <property type="protein sequence ID" value="QIP12024.1"/>
    <property type="molecule type" value="Genomic_DNA"/>
</dbReference>
<feature type="transmembrane region" description="Helical" evidence="1">
    <location>
        <begin position="145"/>
        <end position="166"/>
    </location>
</feature>
<dbReference type="RefSeq" id="WP_167205779.1">
    <property type="nucleotide sequence ID" value="NZ_CP050063.1"/>
</dbReference>
<keyword evidence="1" id="KW-0812">Transmembrane</keyword>
<keyword evidence="1" id="KW-0472">Membrane</keyword>
<gene>
    <name evidence="2" type="ORF">G8759_04940</name>
</gene>
<feature type="transmembrane region" description="Helical" evidence="1">
    <location>
        <begin position="335"/>
        <end position="357"/>
    </location>
</feature>
<evidence type="ECO:0000313" key="3">
    <source>
        <dbReference type="Proteomes" id="UP000501802"/>
    </source>
</evidence>
<evidence type="ECO:0000256" key="1">
    <source>
        <dbReference type="SAM" id="Phobius"/>
    </source>
</evidence>
<protein>
    <recommendedName>
        <fullName evidence="4">Oligosaccharide repeat unit polymerase</fullName>
    </recommendedName>
</protein>
<accession>A0A6G9AI59</accession>
<feature type="transmembrane region" description="Helical" evidence="1">
    <location>
        <begin position="196"/>
        <end position="211"/>
    </location>
</feature>
<proteinExistence type="predicted"/>
<organism evidence="2 3">
    <name type="scientific">Spirosoma aureum</name>
    <dbReference type="NCBI Taxonomy" id="2692134"/>
    <lineage>
        <taxon>Bacteria</taxon>
        <taxon>Pseudomonadati</taxon>
        <taxon>Bacteroidota</taxon>
        <taxon>Cytophagia</taxon>
        <taxon>Cytophagales</taxon>
        <taxon>Cytophagaceae</taxon>
        <taxon>Spirosoma</taxon>
    </lineage>
</organism>
<keyword evidence="1" id="KW-1133">Transmembrane helix</keyword>
<feature type="transmembrane region" description="Helical" evidence="1">
    <location>
        <begin position="63"/>
        <end position="83"/>
    </location>
</feature>
<sequence length="426" mass="49215">MYYYEKYDIVIMVLSFLFFSFVLFVLLRRRITSIIDPLVSNIIWCASGLALLTGYFFEKSVNLDGLTFFLSYIIYITGLYVFLGNPSRSISTLESGLNNKKNVVIFFVCIVLNILSRYEFILYAIENPSITHWFFYKFMQWQGRSFWQYILQIGARPFFIYYTFVLLKTKKEWRYYLISVLIINSVLDIIAGGRSSLLGLVEAYGYFIYYFKPLYSNKTVNNLNWYGISFLALSILNSVLVTSVYNSEVSLAESSMHMANRVLSAGDGLEMYLSNNAAVHIKTGIGEYIKAVFGIFIKQIIPIDTQSIGWKLYELEKGIISPISVGPNFILPLQVILIGKLFVIPYTILISFIVAFLRGNKISKKYISSQPLSFVLGLLTFQLVVDAEFFILQLCACLFIYFIFIYPIRKFTFNFDLPLFNWSVLK</sequence>
<feature type="transmembrane region" description="Helical" evidence="1">
    <location>
        <begin position="173"/>
        <end position="190"/>
    </location>
</feature>
<reference evidence="2 3" key="1">
    <citation type="submission" date="2020-03" db="EMBL/GenBank/DDBJ databases">
        <authorList>
            <person name="Kim M.K."/>
        </authorList>
    </citation>
    <scope>NUCLEOTIDE SEQUENCE [LARGE SCALE GENOMIC DNA]</scope>
    <source>
        <strain evidence="2 3">BT328</strain>
    </source>
</reference>
<dbReference type="AlphaFoldDB" id="A0A6G9AI59"/>